<gene>
    <name evidence="11" type="primary">mtgA</name>
    <name evidence="13" type="ORF">Nstercoris_01257</name>
</gene>
<dbReference type="InterPro" id="IPR036950">
    <property type="entry name" value="PBP_transglycosylase"/>
</dbReference>
<keyword evidence="6 11" id="KW-0133">Cell shape</keyword>
<dbReference type="GO" id="GO:0008955">
    <property type="term" value="F:peptidoglycan glycosyltransferase activity"/>
    <property type="evidence" value="ECO:0007669"/>
    <property type="project" value="UniProtKB-UniRule"/>
</dbReference>
<dbReference type="GO" id="GO:0071555">
    <property type="term" value="P:cell wall organization"/>
    <property type="evidence" value="ECO:0007669"/>
    <property type="project" value="UniProtKB-KW"/>
</dbReference>
<dbReference type="SUPFAM" id="SSF53955">
    <property type="entry name" value="Lysozyme-like"/>
    <property type="match status" value="1"/>
</dbReference>
<comment type="subcellular location">
    <subcellularLocation>
        <location evidence="11">Cell inner membrane</location>
        <topology evidence="11">Single-pass membrane protein</topology>
    </subcellularLocation>
</comment>
<keyword evidence="8 11" id="KW-1133">Transmembrane helix</keyword>
<dbReference type="NCBIfam" id="TIGR02070">
    <property type="entry name" value="mono_pep_trsgly"/>
    <property type="match status" value="1"/>
</dbReference>
<evidence type="ECO:0000256" key="3">
    <source>
        <dbReference type="ARBA" id="ARBA00022676"/>
    </source>
</evidence>
<organism evidence="13 14">
    <name type="scientific">Nitrosomonas stercoris</name>
    <dbReference type="NCBI Taxonomy" id="1444684"/>
    <lineage>
        <taxon>Bacteria</taxon>
        <taxon>Pseudomonadati</taxon>
        <taxon>Pseudomonadota</taxon>
        <taxon>Betaproteobacteria</taxon>
        <taxon>Nitrosomonadales</taxon>
        <taxon>Nitrosomonadaceae</taxon>
        <taxon>Nitrosomonas</taxon>
    </lineage>
</organism>
<dbReference type="InterPro" id="IPR001264">
    <property type="entry name" value="Glyco_trans_51"/>
</dbReference>
<evidence type="ECO:0000256" key="10">
    <source>
        <dbReference type="ARBA" id="ARBA00023316"/>
    </source>
</evidence>
<keyword evidence="4 11" id="KW-0808">Transferase</keyword>
<protein>
    <recommendedName>
        <fullName evidence="11">Biosynthetic peptidoglycan transglycosylase</fullName>
        <ecNumber evidence="11">2.4.99.28</ecNumber>
    </recommendedName>
    <alternativeName>
        <fullName evidence="11">Glycan polymerase</fullName>
    </alternativeName>
    <alternativeName>
        <fullName evidence="11">Peptidoglycan glycosyltransferase MtgA</fullName>
        <shortName evidence="11">PGT</shortName>
    </alternativeName>
</protein>
<dbReference type="AlphaFoldDB" id="A0A4Y1YQ83"/>
<dbReference type="KEGG" id="nst:Nstercoris_01257"/>
<evidence type="ECO:0000256" key="4">
    <source>
        <dbReference type="ARBA" id="ARBA00022679"/>
    </source>
</evidence>
<dbReference type="PANTHER" id="PTHR30400:SF0">
    <property type="entry name" value="BIOSYNTHETIC PEPTIDOGLYCAN TRANSGLYCOSYLASE"/>
    <property type="match status" value="1"/>
</dbReference>
<comment type="catalytic activity">
    <reaction evidence="11">
        <text>[GlcNAc-(1-&gt;4)-Mur2Ac(oyl-L-Ala-gamma-D-Glu-L-Lys-D-Ala-D-Ala)](n)-di-trans,octa-cis-undecaprenyl diphosphate + beta-D-GlcNAc-(1-&gt;4)-Mur2Ac(oyl-L-Ala-gamma-D-Glu-L-Lys-D-Ala-D-Ala)-di-trans,octa-cis-undecaprenyl diphosphate = [GlcNAc-(1-&gt;4)-Mur2Ac(oyl-L-Ala-gamma-D-Glu-L-Lys-D-Ala-D-Ala)](n+1)-di-trans,octa-cis-undecaprenyl diphosphate + di-trans,octa-cis-undecaprenyl diphosphate + H(+)</text>
        <dbReference type="Rhea" id="RHEA:23708"/>
        <dbReference type="Rhea" id="RHEA-COMP:9602"/>
        <dbReference type="Rhea" id="RHEA-COMP:9603"/>
        <dbReference type="ChEBI" id="CHEBI:15378"/>
        <dbReference type="ChEBI" id="CHEBI:58405"/>
        <dbReference type="ChEBI" id="CHEBI:60033"/>
        <dbReference type="ChEBI" id="CHEBI:78435"/>
        <dbReference type="EC" id="2.4.99.28"/>
    </reaction>
</comment>
<evidence type="ECO:0000313" key="14">
    <source>
        <dbReference type="Proteomes" id="UP000316473"/>
    </source>
</evidence>
<dbReference type="EC" id="2.4.99.28" evidence="11"/>
<comment type="similarity">
    <text evidence="11">Belongs to the glycosyltransferase 51 family.</text>
</comment>
<dbReference type="Pfam" id="PF00912">
    <property type="entry name" value="Transgly"/>
    <property type="match status" value="1"/>
</dbReference>
<dbReference type="EMBL" id="AP019755">
    <property type="protein sequence ID" value="BBL35003.1"/>
    <property type="molecule type" value="Genomic_DNA"/>
</dbReference>
<evidence type="ECO:0000259" key="12">
    <source>
        <dbReference type="Pfam" id="PF00912"/>
    </source>
</evidence>
<keyword evidence="2 11" id="KW-0997">Cell inner membrane</keyword>
<comment type="function">
    <text evidence="11">Peptidoglycan polymerase that catalyzes glycan chain elongation from lipid-linked precursors.</text>
</comment>
<dbReference type="GO" id="GO:0005886">
    <property type="term" value="C:plasma membrane"/>
    <property type="evidence" value="ECO:0007669"/>
    <property type="project" value="UniProtKB-SubCell"/>
</dbReference>
<evidence type="ECO:0000256" key="9">
    <source>
        <dbReference type="ARBA" id="ARBA00023136"/>
    </source>
</evidence>
<keyword evidence="9 11" id="KW-0472">Membrane</keyword>
<dbReference type="HAMAP" id="MF_00766">
    <property type="entry name" value="PGT_MtgA"/>
    <property type="match status" value="1"/>
</dbReference>
<dbReference type="GO" id="GO:0009252">
    <property type="term" value="P:peptidoglycan biosynthetic process"/>
    <property type="evidence" value="ECO:0007669"/>
    <property type="project" value="UniProtKB-UniRule"/>
</dbReference>
<name>A0A4Y1YQ83_9PROT</name>
<sequence>MKRLWLSRPSSPRLSLISPWLLRLLLLFLTIALLYQSWFLLHIVYWRTYPPTSSAFMQNRLAAMRQHDPEAQLQHVWISYYQISDHLKRAVIATEDARFLQHQGFDYRAIEIAWKKNLKQRKLAAGGSTISQQLAKNMFLSSKKTVGRKLQETLITIMLEKFMTKQRILEIYLNMIEWGNGVFGIEAAAHYYFCIPAAALTPKQSAWLASIISNPRFYDVHRQSPRLLNKAKIILTRLPTANIP</sequence>
<keyword evidence="10 11" id="KW-0961">Cell wall biogenesis/degradation</keyword>
<dbReference type="GO" id="GO:0008360">
    <property type="term" value="P:regulation of cell shape"/>
    <property type="evidence" value="ECO:0007669"/>
    <property type="project" value="UniProtKB-KW"/>
</dbReference>
<feature type="domain" description="Glycosyl transferase family 51" evidence="12">
    <location>
        <begin position="71"/>
        <end position="238"/>
    </location>
</feature>
<keyword evidence="5 11" id="KW-0812">Transmembrane</keyword>
<dbReference type="UniPathway" id="UPA00219"/>
<keyword evidence="7 11" id="KW-0573">Peptidoglycan synthesis</keyword>
<evidence type="ECO:0000256" key="8">
    <source>
        <dbReference type="ARBA" id="ARBA00022989"/>
    </source>
</evidence>
<evidence type="ECO:0000313" key="13">
    <source>
        <dbReference type="EMBL" id="BBL35003.1"/>
    </source>
</evidence>
<dbReference type="Gene3D" id="1.10.3810.10">
    <property type="entry name" value="Biosynthetic peptidoglycan transglycosylase-like"/>
    <property type="match status" value="1"/>
</dbReference>
<evidence type="ECO:0000256" key="6">
    <source>
        <dbReference type="ARBA" id="ARBA00022960"/>
    </source>
</evidence>
<comment type="pathway">
    <text evidence="11">Cell wall biogenesis; peptidoglycan biosynthesis.</text>
</comment>
<evidence type="ECO:0000256" key="1">
    <source>
        <dbReference type="ARBA" id="ARBA00022475"/>
    </source>
</evidence>
<feature type="transmembrane region" description="Helical" evidence="11">
    <location>
        <begin position="21"/>
        <end position="46"/>
    </location>
</feature>
<evidence type="ECO:0000256" key="2">
    <source>
        <dbReference type="ARBA" id="ARBA00022519"/>
    </source>
</evidence>
<proteinExistence type="inferred from homology"/>
<reference evidence="13 14" key="1">
    <citation type="submission" date="2019-06" db="EMBL/GenBank/DDBJ databases">
        <title>Nitrosomonas stercoris KYUHI-S whole genome shotgun sequence.</title>
        <authorList>
            <person name="Nakagawa T."/>
            <person name="Tsuchiya Y."/>
            <person name="Takahashi R."/>
        </authorList>
    </citation>
    <scope>NUCLEOTIDE SEQUENCE [LARGE SCALE GENOMIC DNA]</scope>
    <source>
        <strain evidence="13 14">KYUHI-S</strain>
    </source>
</reference>
<dbReference type="Proteomes" id="UP000316473">
    <property type="component" value="Chromosome"/>
</dbReference>
<dbReference type="PANTHER" id="PTHR30400">
    <property type="entry name" value="MONOFUNCTIONAL BIOSYNTHETIC PEPTIDOGLYCAN TRANSGLYCOSYLASE"/>
    <property type="match status" value="1"/>
</dbReference>
<dbReference type="GO" id="GO:0016763">
    <property type="term" value="F:pentosyltransferase activity"/>
    <property type="evidence" value="ECO:0007669"/>
    <property type="project" value="InterPro"/>
</dbReference>
<keyword evidence="3 11" id="KW-0328">Glycosyltransferase</keyword>
<dbReference type="InterPro" id="IPR011812">
    <property type="entry name" value="Pep_trsgly"/>
</dbReference>
<evidence type="ECO:0000256" key="7">
    <source>
        <dbReference type="ARBA" id="ARBA00022984"/>
    </source>
</evidence>
<accession>A0A4Y1YQ83</accession>
<dbReference type="GO" id="GO:0009274">
    <property type="term" value="C:peptidoglycan-based cell wall"/>
    <property type="evidence" value="ECO:0007669"/>
    <property type="project" value="InterPro"/>
</dbReference>
<evidence type="ECO:0000256" key="5">
    <source>
        <dbReference type="ARBA" id="ARBA00022692"/>
    </source>
</evidence>
<keyword evidence="1 11" id="KW-1003">Cell membrane</keyword>
<evidence type="ECO:0000256" key="11">
    <source>
        <dbReference type="HAMAP-Rule" id="MF_00766"/>
    </source>
</evidence>
<keyword evidence="14" id="KW-1185">Reference proteome</keyword>
<dbReference type="InterPro" id="IPR023346">
    <property type="entry name" value="Lysozyme-like_dom_sf"/>
</dbReference>